<dbReference type="AlphaFoldDB" id="A0AAE0A297"/>
<evidence type="ECO:0000313" key="2">
    <source>
        <dbReference type="Proteomes" id="UP001281410"/>
    </source>
</evidence>
<reference evidence="1" key="1">
    <citation type="journal article" date="2023" name="Plant J.">
        <title>Genome sequences and population genomics provide insights into the demographic history, inbreeding, and mutation load of two 'living fossil' tree species of Dipteronia.</title>
        <authorList>
            <person name="Feng Y."/>
            <person name="Comes H.P."/>
            <person name="Chen J."/>
            <person name="Zhu S."/>
            <person name="Lu R."/>
            <person name="Zhang X."/>
            <person name="Li P."/>
            <person name="Qiu J."/>
            <person name="Olsen K.M."/>
            <person name="Qiu Y."/>
        </authorList>
    </citation>
    <scope>NUCLEOTIDE SEQUENCE</scope>
    <source>
        <strain evidence="1">NBL</strain>
    </source>
</reference>
<protein>
    <submittedName>
        <fullName evidence="1">Uncharacterized protein</fullName>
    </submittedName>
</protein>
<accession>A0AAE0A297</accession>
<evidence type="ECO:0000313" key="1">
    <source>
        <dbReference type="EMBL" id="KAK3198721.1"/>
    </source>
</evidence>
<name>A0AAE0A297_9ROSI</name>
<gene>
    <name evidence="1" type="ORF">Dsin_022136</name>
</gene>
<organism evidence="1 2">
    <name type="scientific">Dipteronia sinensis</name>
    <dbReference type="NCBI Taxonomy" id="43782"/>
    <lineage>
        <taxon>Eukaryota</taxon>
        <taxon>Viridiplantae</taxon>
        <taxon>Streptophyta</taxon>
        <taxon>Embryophyta</taxon>
        <taxon>Tracheophyta</taxon>
        <taxon>Spermatophyta</taxon>
        <taxon>Magnoliopsida</taxon>
        <taxon>eudicotyledons</taxon>
        <taxon>Gunneridae</taxon>
        <taxon>Pentapetalae</taxon>
        <taxon>rosids</taxon>
        <taxon>malvids</taxon>
        <taxon>Sapindales</taxon>
        <taxon>Sapindaceae</taxon>
        <taxon>Hippocastanoideae</taxon>
        <taxon>Acereae</taxon>
        <taxon>Dipteronia</taxon>
    </lineage>
</organism>
<proteinExistence type="predicted"/>
<dbReference type="Proteomes" id="UP001281410">
    <property type="component" value="Unassembled WGS sequence"/>
</dbReference>
<dbReference type="EMBL" id="JANJYJ010000007">
    <property type="protein sequence ID" value="KAK3198721.1"/>
    <property type="molecule type" value="Genomic_DNA"/>
</dbReference>
<sequence length="86" mass="9549">MMARIDEVGDGFRHDFAELKKELNLIPYSKRRKQSTAPPTSALPRGGPVISEEEAVVRLVMKRSLQEVEDRAASGTKGKEMLHGSI</sequence>
<keyword evidence="2" id="KW-1185">Reference proteome</keyword>
<comment type="caution">
    <text evidence="1">The sequence shown here is derived from an EMBL/GenBank/DDBJ whole genome shotgun (WGS) entry which is preliminary data.</text>
</comment>